<evidence type="ECO:0000313" key="2">
    <source>
        <dbReference type="EMBL" id="KAK2946192.1"/>
    </source>
</evidence>
<dbReference type="EMBL" id="JARBJD010000234">
    <property type="protein sequence ID" value="KAK2946192.1"/>
    <property type="molecule type" value="Genomic_DNA"/>
</dbReference>
<keyword evidence="3" id="KW-1185">Reference proteome</keyword>
<comment type="caution">
    <text evidence="2">The sequence shown here is derived from an EMBL/GenBank/DDBJ whole genome shotgun (WGS) entry which is preliminary data.</text>
</comment>
<sequence length="204" mass="22980">MTKFPLDANCSVSSTTLPSSRSPSPLLRTPQLIFSDPTHFDVTNTVLLDEVFTSGILSFSITVHTVRNEQGYGNVFFGAVDSNSPFPQLRQKLGWTVDHSVGYDTYYGDLMVKLPTRRTYKLCHTTMTGGDSIRMELDLDSHPRNVRFFVNGEAGRCYVTGVPESVRIGFSVCVRNTMLRIDRISRLKQPTPFVGEMWEITWGE</sequence>
<feature type="compositionally biased region" description="Low complexity" evidence="1">
    <location>
        <begin position="13"/>
        <end position="24"/>
    </location>
</feature>
<dbReference type="InterPro" id="IPR043136">
    <property type="entry name" value="B30.2/SPRY_sf"/>
</dbReference>
<protein>
    <submittedName>
        <fullName evidence="2">Uncharacterized protein</fullName>
    </submittedName>
</protein>
<dbReference type="Proteomes" id="UP001281761">
    <property type="component" value="Unassembled WGS sequence"/>
</dbReference>
<feature type="region of interest" description="Disordered" evidence="1">
    <location>
        <begin position="1"/>
        <end position="24"/>
    </location>
</feature>
<proteinExistence type="predicted"/>
<accession>A0ABQ9X3D1</accession>
<evidence type="ECO:0000256" key="1">
    <source>
        <dbReference type="SAM" id="MobiDB-lite"/>
    </source>
</evidence>
<reference evidence="2 3" key="1">
    <citation type="journal article" date="2022" name="bioRxiv">
        <title>Genomics of Preaxostyla Flagellates Illuminates Evolutionary Transitions and the Path Towards Mitochondrial Loss.</title>
        <authorList>
            <person name="Novak L.V.F."/>
            <person name="Treitli S.C."/>
            <person name="Pyrih J."/>
            <person name="Halakuc P."/>
            <person name="Pipaliya S.V."/>
            <person name="Vacek V."/>
            <person name="Brzon O."/>
            <person name="Soukal P."/>
            <person name="Eme L."/>
            <person name="Dacks J.B."/>
            <person name="Karnkowska A."/>
            <person name="Elias M."/>
            <person name="Hampl V."/>
        </authorList>
    </citation>
    <scope>NUCLEOTIDE SEQUENCE [LARGE SCALE GENOMIC DNA]</scope>
    <source>
        <strain evidence="2">NAU3</strain>
        <tissue evidence="2">Gut</tissue>
    </source>
</reference>
<dbReference type="Gene3D" id="2.60.120.920">
    <property type="match status" value="1"/>
</dbReference>
<name>A0ABQ9X3D1_9EUKA</name>
<evidence type="ECO:0000313" key="3">
    <source>
        <dbReference type="Proteomes" id="UP001281761"/>
    </source>
</evidence>
<organism evidence="2 3">
    <name type="scientific">Blattamonas nauphoetae</name>
    <dbReference type="NCBI Taxonomy" id="2049346"/>
    <lineage>
        <taxon>Eukaryota</taxon>
        <taxon>Metamonada</taxon>
        <taxon>Preaxostyla</taxon>
        <taxon>Oxymonadida</taxon>
        <taxon>Blattamonas</taxon>
    </lineage>
</organism>
<gene>
    <name evidence="2" type="ORF">BLNAU_18868</name>
</gene>